<evidence type="ECO:0000313" key="1">
    <source>
        <dbReference type="EMBL" id="KAF6447419.1"/>
    </source>
</evidence>
<accession>A0A7J8FJ06</accession>
<gene>
    <name evidence="1" type="ORF">HJG63_011880</name>
</gene>
<dbReference type="Proteomes" id="UP000593571">
    <property type="component" value="Unassembled WGS sequence"/>
</dbReference>
<protein>
    <submittedName>
        <fullName evidence="1">Uncharacterized protein</fullName>
    </submittedName>
</protein>
<organism evidence="1 2">
    <name type="scientific">Rousettus aegyptiacus</name>
    <name type="common">Egyptian fruit bat</name>
    <name type="synonym">Pteropus aegyptiacus</name>
    <dbReference type="NCBI Taxonomy" id="9407"/>
    <lineage>
        <taxon>Eukaryota</taxon>
        <taxon>Metazoa</taxon>
        <taxon>Chordata</taxon>
        <taxon>Craniata</taxon>
        <taxon>Vertebrata</taxon>
        <taxon>Euteleostomi</taxon>
        <taxon>Mammalia</taxon>
        <taxon>Eutheria</taxon>
        <taxon>Laurasiatheria</taxon>
        <taxon>Chiroptera</taxon>
        <taxon>Yinpterochiroptera</taxon>
        <taxon>Pteropodoidea</taxon>
        <taxon>Pteropodidae</taxon>
        <taxon>Rousettinae</taxon>
        <taxon>Rousettus</taxon>
    </lineage>
</organism>
<reference evidence="1 2" key="1">
    <citation type="journal article" date="2020" name="Nature">
        <title>Six reference-quality genomes reveal evolution of bat adaptations.</title>
        <authorList>
            <person name="Jebb D."/>
            <person name="Huang Z."/>
            <person name="Pippel M."/>
            <person name="Hughes G.M."/>
            <person name="Lavrichenko K."/>
            <person name="Devanna P."/>
            <person name="Winkler S."/>
            <person name="Jermiin L.S."/>
            <person name="Skirmuntt E.C."/>
            <person name="Katzourakis A."/>
            <person name="Burkitt-Gray L."/>
            <person name="Ray D.A."/>
            <person name="Sullivan K.A.M."/>
            <person name="Roscito J.G."/>
            <person name="Kirilenko B.M."/>
            <person name="Davalos L.M."/>
            <person name="Corthals A.P."/>
            <person name="Power M.L."/>
            <person name="Jones G."/>
            <person name="Ransome R.D."/>
            <person name="Dechmann D.K.N."/>
            <person name="Locatelli A.G."/>
            <person name="Puechmaille S.J."/>
            <person name="Fedrigo O."/>
            <person name="Jarvis E.D."/>
            <person name="Hiller M."/>
            <person name="Vernes S.C."/>
            <person name="Myers E.W."/>
            <person name="Teeling E.C."/>
        </authorList>
    </citation>
    <scope>NUCLEOTIDE SEQUENCE [LARGE SCALE GENOMIC DNA]</scope>
    <source>
        <strain evidence="1">MRouAeg1</strain>
        <tissue evidence="1">Muscle</tissue>
    </source>
</reference>
<keyword evidence="2" id="KW-1185">Reference proteome</keyword>
<proteinExistence type="predicted"/>
<evidence type="ECO:0000313" key="2">
    <source>
        <dbReference type="Proteomes" id="UP000593571"/>
    </source>
</evidence>
<sequence length="121" mass="13657">MSGRSVLERRPKVVIQSQTMKTGRPGSSPGFSACLVRLLPGDMQGASPLRLLQEACRLCLAACVAHSLGVSVNRHCLFHLDWFEVPGTEWRLSEYKRGQVCSWGSYRLHLRTVYLQKRKTI</sequence>
<name>A0A7J8FJ06_ROUAE</name>
<comment type="caution">
    <text evidence="1">The sequence shown here is derived from an EMBL/GenBank/DDBJ whole genome shotgun (WGS) entry which is preliminary data.</text>
</comment>
<dbReference type="AlphaFoldDB" id="A0A7J8FJ06"/>
<dbReference type="EMBL" id="JACASE010000007">
    <property type="protein sequence ID" value="KAF6447419.1"/>
    <property type="molecule type" value="Genomic_DNA"/>
</dbReference>